<proteinExistence type="predicted"/>
<keyword evidence="3" id="KW-1185">Reference proteome</keyword>
<evidence type="ECO:0000256" key="1">
    <source>
        <dbReference type="SAM" id="MobiDB-lite"/>
    </source>
</evidence>
<name>A0AAE0YV53_9GAST</name>
<evidence type="ECO:0000313" key="3">
    <source>
        <dbReference type="Proteomes" id="UP001283361"/>
    </source>
</evidence>
<dbReference type="EMBL" id="JAWDGP010005318">
    <property type="protein sequence ID" value="KAK3757838.1"/>
    <property type="molecule type" value="Genomic_DNA"/>
</dbReference>
<organism evidence="2 3">
    <name type="scientific">Elysia crispata</name>
    <name type="common">lettuce slug</name>
    <dbReference type="NCBI Taxonomy" id="231223"/>
    <lineage>
        <taxon>Eukaryota</taxon>
        <taxon>Metazoa</taxon>
        <taxon>Spiralia</taxon>
        <taxon>Lophotrochozoa</taxon>
        <taxon>Mollusca</taxon>
        <taxon>Gastropoda</taxon>
        <taxon>Heterobranchia</taxon>
        <taxon>Euthyneura</taxon>
        <taxon>Panpulmonata</taxon>
        <taxon>Sacoglossa</taxon>
        <taxon>Placobranchoidea</taxon>
        <taxon>Plakobranchidae</taxon>
        <taxon>Elysia</taxon>
    </lineage>
</organism>
<sequence>MGPRRHQHNSYRKEASYWFELRALQQKTYVLTGGATSAQLVNAHLYQSFINRKKIHSLCRIDKLRSHETFFYVSASKDYKHTSTGTAGPSKALALEQAN</sequence>
<dbReference type="Proteomes" id="UP001283361">
    <property type="component" value="Unassembled WGS sequence"/>
</dbReference>
<feature type="region of interest" description="Disordered" evidence="1">
    <location>
        <begin position="80"/>
        <end position="99"/>
    </location>
</feature>
<accession>A0AAE0YV53</accession>
<evidence type="ECO:0000313" key="2">
    <source>
        <dbReference type="EMBL" id="KAK3757838.1"/>
    </source>
</evidence>
<dbReference type="AlphaFoldDB" id="A0AAE0YV53"/>
<gene>
    <name evidence="2" type="ORF">RRG08_049120</name>
</gene>
<protein>
    <submittedName>
        <fullName evidence="2">Uncharacterized protein</fullName>
    </submittedName>
</protein>
<reference evidence="2" key="1">
    <citation type="journal article" date="2023" name="G3 (Bethesda)">
        <title>A reference genome for the long-term kleptoplast-retaining sea slug Elysia crispata morphotype clarki.</title>
        <authorList>
            <person name="Eastman K.E."/>
            <person name="Pendleton A.L."/>
            <person name="Shaikh M.A."/>
            <person name="Suttiyut T."/>
            <person name="Ogas R."/>
            <person name="Tomko P."/>
            <person name="Gavelis G."/>
            <person name="Widhalm J.R."/>
            <person name="Wisecaver J.H."/>
        </authorList>
    </citation>
    <scope>NUCLEOTIDE SEQUENCE</scope>
    <source>
        <strain evidence="2">ECLA1</strain>
    </source>
</reference>
<comment type="caution">
    <text evidence="2">The sequence shown here is derived from an EMBL/GenBank/DDBJ whole genome shotgun (WGS) entry which is preliminary data.</text>
</comment>